<name>A0A9X0DIC3_9HELO</name>
<organism evidence="2 3">
    <name type="scientific">Sclerotinia nivalis</name>
    <dbReference type="NCBI Taxonomy" id="352851"/>
    <lineage>
        <taxon>Eukaryota</taxon>
        <taxon>Fungi</taxon>
        <taxon>Dikarya</taxon>
        <taxon>Ascomycota</taxon>
        <taxon>Pezizomycotina</taxon>
        <taxon>Leotiomycetes</taxon>
        <taxon>Helotiales</taxon>
        <taxon>Sclerotiniaceae</taxon>
        <taxon>Sclerotinia</taxon>
    </lineage>
</organism>
<comment type="caution">
    <text evidence="2">The sequence shown here is derived from an EMBL/GenBank/DDBJ whole genome shotgun (WGS) entry which is preliminary data.</text>
</comment>
<feature type="compositionally biased region" description="Basic and acidic residues" evidence="1">
    <location>
        <begin position="180"/>
        <end position="190"/>
    </location>
</feature>
<gene>
    <name evidence="2" type="ORF">OCU04_006920</name>
</gene>
<dbReference type="EMBL" id="JAPEIS010000007">
    <property type="protein sequence ID" value="KAJ8064591.1"/>
    <property type="molecule type" value="Genomic_DNA"/>
</dbReference>
<feature type="compositionally biased region" description="Polar residues" evidence="1">
    <location>
        <begin position="168"/>
        <end position="179"/>
    </location>
</feature>
<evidence type="ECO:0000256" key="1">
    <source>
        <dbReference type="SAM" id="MobiDB-lite"/>
    </source>
</evidence>
<evidence type="ECO:0000313" key="3">
    <source>
        <dbReference type="Proteomes" id="UP001152300"/>
    </source>
</evidence>
<protein>
    <submittedName>
        <fullName evidence="2">Uncharacterized protein</fullName>
    </submittedName>
</protein>
<feature type="region of interest" description="Disordered" evidence="1">
    <location>
        <begin position="143"/>
        <end position="210"/>
    </location>
</feature>
<accession>A0A9X0DIC3</accession>
<proteinExistence type="predicted"/>
<dbReference type="Proteomes" id="UP001152300">
    <property type="component" value="Unassembled WGS sequence"/>
</dbReference>
<reference evidence="2" key="1">
    <citation type="submission" date="2022-11" db="EMBL/GenBank/DDBJ databases">
        <title>Genome Resource of Sclerotinia nivalis Strain SnTB1, a Plant Pathogen Isolated from American Ginseng.</title>
        <authorList>
            <person name="Fan S."/>
        </authorList>
    </citation>
    <scope>NUCLEOTIDE SEQUENCE</scope>
    <source>
        <strain evidence="2">SnTB1</strain>
    </source>
</reference>
<sequence length="325" mass="34881">MSNSIYPYFETDGFDRAYNAELASVASQYPGTGLDFCYYWTEKVLWDKFQLSSAYGEFPGRYGGPGYIVQQQIGSIQMPATPGSAQQVPGIAPTSLQQTLETPSSTAKPAEPIPEQAPGVPEVYGTPASVPAQERVDLLAMPSVPHSDQPSQGPGRNHIGGYLKPNDPSASLPTPTSQDLAKETLKRDSSRTPQAISEAPELTVKSDPQIETPSSLLAARLASPGISNPSSVSTIAPFTPPISFEPLPPLLNPDLLYKDPTTGEVITMKMFERRCLSRGAQIAIDHAQAAVKSEPSRMTKPLARGILEKSLTTALASIIQEQTQQ</sequence>
<evidence type="ECO:0000313" key="2">
    <source>
        <dbReference type="EMBL" id="KAJ8064591.1"/>
    </source>
</evidence>
<keyword evidence="3" id="KW-1185">Reference proteome</keyword>
<feature type="region of interest" description="Disordered" evidence="1">
    <location>
        <begin position="98"/>
        <end position="127"/>
    </location>
</feature>
<dbReference type="OrthoDB" id="3531136at2759"/>
<dbReference type="AlphaFoldDB" id="A0A9X0DIC3"/>
<feature type="compositionally biased region" description="Polar residues" evidence="1">
    <location>
        <begin position="98"/>
        <end position="107"/>
    </location>
</feature>